<comment type="caution">
    <text evidence="3">The sequence shown here is derived from an EMBL/GenBank/DDBJ whole genome shotgun (WGS) entry which is preliminary data.</text>
</comment>
<gene>
    <name evidence="3" type="ORF">K7X08_007981</name>
</gene>
<proteinExistence type="inferred from homology"/>
<keyword evidence="2" id="KW-0962">Peroxisome biogenesis</keyword>
<dbReference type="PANTHER" id="PTHR13299:SF0">
    <property type="entry name" value="PEROXISOMAL MEMBRANE PROTEIN PEX16"/>
    <property type="match status" value="1"/>
</dbReference>
<dbReference type="GO" id="GO:0005778">
    <property type="term" value="C:peroxisomal membrane"/>
    <property type="evidence" value="ECO:0007669"/>
    <property type="project" value="UniProtKB-SubCell"/>
</dbReference>
<dbReference type="InterPro" id="IPR013919">
    <property type="entry name" value="Pex16"/>
</dbReference>
<keyword evidence="2" id="KW-0576">Peroxisome</keyword>
<keyword evidence="2" id="KW-1133">Transmembrane helix</keyword>
<feature type="transmembrane region" description="Helical" evidence="2">
    <location>
        <begin position="231"/>
        <end position="252"/>
    </location>
</feature>
<evidence type="ECO:0000256" key="1">
    <source>
        <dbReference type="ARBA" id="ARBA00009505"/>
    </source>
</evidence>
<feature type="transmembrane region" description="Helical" evidence="2">
    <location>
        <begin position="196"/>
        <end position="219"/>
    </location>
</feature>
<organism evidence="3 4">
    <name type="scientific">Anisodus acutangulus</name>
    <dbReference type="NCBI Taxonomy" id="402998"/>
    <lineage>
        <taxon>Eukaryota</taxon>
        <taxon>Viridiplantae</taxon>
        <taxon>Streptophyta</taxon>
        <taxon>Embryophyta</taxon>
        <taxon>Tracheophyta</taxon>
        <taxon>Spermatophyta</taxon>
        <taxon>Magnoliopsida</taxon>
        <taxon>eudicotyledons</taxon>
        <taxon>Gunneridae</taxon>
        <taxon>Pentapetalae</taxon>
        <taxon>asterids</taxon>
        <taxon>lamiids</taxon>
        <taxon>Solanales</taxon>
        <taxon>Solanaceae</taxon>
        <taxon>Solanoideae</taxon>
        <taxon>Hyoscyameae</taxon>
        <taxon>Anisodus</taxon>
    </lineage>
</organism>
<protein>
    <recommendedName>
        <fullName evidence="2">Peroxisomal membrane protein PEX16</fullName>
    </recommendedName>
</protein>
<dbReference type="GO" id="GO:0007031">
    <property type="term" value="P:peroxisome organization"/>
    <property type="evidence" value="ECO:0007669"/>
    <property type="project" value="UniProtKB-KW"/>
</dbReference>
<keyword evidence="2" id="KW-0472">Membrane</keyword>
<keyword evidence="2" id="KW-0812">Transmembrane</keyword>
<dbReference type="PANTHER" id="PTHR13299">
    <property type="entry name" value="PEROXISOMAL MEMBRANE PROTEIN PEX16"/>
    <property type="match status" value="1"/>
</dbReference>
<keyword evidence="4" id="KW-1185">Reference proteome</keyword>
<dbReference type="Pfam" id="PF08610">
    <property type="entry name" value="Pex16"/>
    <property type="match status" value="2"/>
</dbReference>
<dbReference type="EMBL" id="JAJAGQ010000004">
    <property type="protein sequence ID" value="KAJ8565405.1"/>
    <property type="molecule type" value="Genomic_DNA"/>
</dbReference>
<evidence type="ECO:0000313" key="4">
    <source>
        <dbReference type="Proteomes" id="UP001152561"/>
    </source>
</evidence>
<dbReference type="Proteomes" id="UP001152561">
    <property type="component" value="Unassembled WGS sequence"/>
</dbReference>
<name>A0A9Q1MT34_9SOLA</name>
<evidence type="ECO:0000313" key="3">
    <source>
        <dbReference type="EMBL" id="KAJ8565405.1"/>
    </source>
</evidence>
<sequence>MEAYKRWVRRNRDYVRQLSSLASGMTWLLPERFAASEIGPEAGLFEILSPRYLEWLPQDLETLIEVVAEQLYGEDKKWNLIALTEAAKVCVRLAVFRNTGYKMLLQGGETENLEDSDDLSPQESMGHLRKPIQNQGLGPNHLQGRALSALSSFGQNARMVSEPTWLRRVQQQQAILEPPTKVIRNRRLSTFLSEKGIRGGLFVTGETMFVLRPLIYVLLVRKYGTRSWFPWFISLAVDLIGNSILSVITMSLESRKDQRFQFSIPEKDELKRRKLLWVLYLMRDPFFSKYTRRRLESTQKIVEPVPVVGFFAEKLIELLIGAQTRYTYMSGS</sequence>
<reference evidence="4" key="1">
    <citation type="journal article" date="2023" name="Proc. Natl. Acad. Sci. U.S.A.">
        <title>Genomic and structural basis for evolution of tropane alkaloid biosynthesis.</title>
        <authorList>
            <person name="Wanga Y.-J."/>
            <person name="Taina T."/>
            <person name="Yua J.-Y."/>
            <person name="Lia J."/>
            <person name="Xua B."/>
            <person name="Chenc J."/>
            <person name="D'Auriad J.C."/>
            <person name="Huanga J.-P."/>
            <person name="Huanga S.-X."/>
        </authorList>
    </citation>
    <scope>NUCLEOTIDE SEQUENCE [LARGE SCALE GENOMIC DNA]</scope>
    <source>
        <strain evidence="4">cv. KIB-2019</strain>
    </source>
</reference>
<accession>A0A9Q1MT34</accession>
<dbReference type="AlphaFoldDB" id="A0A9Q1MT34"/>
<dbReference type="OrthoDB" id="2021143at2759"/>
<comment type="subcellular location">
    <subcellularLocation>
        <location evidence="2">Peroxisome membrane</location>
    </subcellularLocation>
</comment>
<evidence type="ECO:0000256" key="2">
    <source>
        <dbReference type="RuleBase" id="RU365003"/>
    </source>
</evidence>
<comment type="similarity">
    <text evidence="1 2">Belongs to the peroxin-16 family.</text>
</comment>